<feature type="region of interest" description="Disordered" evidence="1">
    <location>
        <begin position="1"/>
        <end position="22"/>
    </location>
</feature>
<sequence>MVEKKAKKEQTPRSKMPEQAPEVRNKNFLEVPLGLTPEMAMTEASRCLQCKKPACVEGCPVSVDIPGFIARIADGDFNGAAVKLWERNALPAVCGRVCPQEIQCEGLCILGKKGDSVAIGYLERFAADFARENGTAELPKVAEKTGKKVAVIGSGPSGLTVAGDLIVKGHDVTIFEAFHQTGGVLVYGIPEFRLPKSIVASEVATLEKLGVNIETNSVVGATVTIDELFEEGYDAVYVGVGAGLPRFMNLPGENFIGVFSANEYLTRTNLMKAYRFPEYDTPVARGKNVVVLGAGNVAMDAARTAMRLGAESVKVVYRRSRAEMPARAEELHHAEEEGIEFILLTNPTRFFGDENGRLTGMECLKMELGEPDASGRRRPVAVAGSEYTIECDLVVVSVGAQPNPLLTNATPDITLNRWGNIEADPATGKTTKKGVWAGGDIVTGMATVILAMGAGREAADSIHDYLTLGW</sequence>
<dbReference type="GO" id="GO:0051536">
    <property type="term" value="F:iron-sulfur cluster binding"/>
    <property type="evidence" value="ECO:0007669"/>
    <property type="project" value="InterPro"/>
</dbReference>
<proteinExistence type="predicted"/>
<dbReference type="SUPFAM" id="SSF46548">
    <property type="entry name" value="alpha-helical ferredoxin"/>
    <property type="match status" value="1"/>
</dbReference>
<dbReference type="OrthoDB" id="9803192at2"/>
<dbReference type="PRINTS" id="PR00419">
    <property type="entry name" value="ADXRDTASE"/>
</dbReference>
<dbReference type="EC" id="2.3.3.1" evidence="4"/>
<evidence type="ECO:0000259" key="3">
    <source>
        <dbReference type="Pfam" id="PF14691"/>
    </source>
</evidence>
<dbReference type="Pfam" id="PF14691">
    <property type="entry name" value="Fer4_20"/>
    <property type="match status" value="1"/>
</dbReference>
<feature type="domain" description="FAD/NAD(P)-binding" evidence="2">
    <location>
        <begin position="147"/>
        <end position="455"/>
    </location>
</feature>
<gene>
    <name evidence="4" type="primary">gltA</name>
    <name evidence="4" type="ORF">MTBBW1_2030002</name>
</gene>
<dbReference type="Pfam" id="PF07992">
    <property type="entry name" value="Pyr_redox_2"/>
    <property type="match status" value="1"/>
</dbReference>
<dbReference type="PANTHER" id="PTHR42783">
    <property type="entry name" value="GLUTAMATE SYNTHASE [NADPH] SMALL CHAIN"/>
    <property type="match status" value="1"/>
</dbReference>
<dbReference type="PANTHER" id="PTHR42783:SF3">
    <property type="entry name" value="GLUTAMATE SYNTHASE [NADPH] SMALL CHAIN-RELATED"/>
    <property type="match status" value="1"/>
</dbReference>
<dbReference type="InterPro" id="IPR023753">
    <property type="entry name" value="FAD/NAD-binding_dom"/>
</dbReference>
<dbReference type="RefSeq" id="WP_080807057.1">
    <property type="nucleotide sequence ID" value="NZ_LT828556.1"/>
</dbReference>
<accession>A0A1W1HBY2</accession>
<feature type="domain" description="Dihydroprymidine dehydrogenase" evidence="3">
    <location>
        <begin position="24"/>
        <end position="134"/>
    </location>
</feature>
<dbReference type="Gene3D" id="1.10.1060.10">
    <property type="entry name" value="Alpha-helical ferredoxin"/>
    <property type="match status" value="1"/>
</dbReference>
<keyword evidence="4" id="KW-0012">Acyltransferase</keyword>
<dbReference type="InterPro" id="IPR006004">
    <property type="entry name" value="SudA-like"/>
</dbReference>
<name>A0A1W1HBY2_9BACT</name>
<dbReference type="GO" id="GO:0036440">
    <property type="term" value="F:citrate synthase activity"/>
    <property type="evidence" value="ECO:0007669"/>
    <property type="project" value="UniProtKB-EC"/>
</dbReference>
<dbReference type="SUPFAM" id="SSF51971">
    <property type="entry name" value="Nucleotide-binding domain"/>
    <property type="match status" value="1"/>
</dbReference>
<dbReference type="Proteomes" id="UP000191931">
    <property type="component" value="Unassembled WGS sequence"/>
</dbReference>
<dbReference type="AlphaFoldDB" id="A0A1W1HBY2"/>
<keyword evidence="4" id="KW-0808">Transferase</keyword>
<keyword evidence="5" id="KW-1185">Reference proteome</keyword>
<dbReference type="InterPro" id="IPR028261">
    <property type="entry name" value="DPD_II"/>
</dbReference>
<dbReference type="EMBL" id="FWEV01000117">
    <property type="protein sequence ID" value="SLM29912.1"/>
    <property type="molecule type" value="Genomic_DNA"/>
</dbReference>
<dbReference type="InterPro" id="IPR036188">
    <property type="entry name" value="FAD/NAD-bd_sf"/>
</dbReference>
<evidence type="ECO:0000259" key="2">
    <source>
        <dbReference type="Pfam" id="PF07992"/>
    </source>
</evidence>
<evidence type="ECO:0000313" key="4">
    <source>
        <dbReference type="EMBL" id="SLM29912.1"/>
    </source>
</evidence>
<protein>
    <submittedName>
        <fullName evidence="4">GltA2</fullName>
        <ecNumber evidence="4">2.3.3.1</ecNumber>
    </submittedName>
</protein>
<reference evidence="4 5" key="1">
    <citation type="submission" date="2017-03" db="EMBL/GenBank/DDBJ databases">
        <authorList>
            <person name="Afonso C.L."/>
            <person name="Miller P.J."/>
            <person name="Scott M.A."/>
            <person name="Spackman E."/>
            <person name="Goraichik I."/>
            <person name="Dimitrov K.M."/>
            <person name="Suarez D.L."/>
            <person name="Swayne D.E."/>
        </authorList>
    </citation>
    <scope>NUCLEOTIDE SEQUENCE [LARGE SCALE GENOMIC DNA]</scope>
    <source>
        <strain evidence="4">PRJEB14757</strain>
    </source>
</reference>
<dbReference type="GO" id="GO:0016491">
    <property type="term" value="F:oxidoreductase activity"/>
    <property type="evidence" value="ECO:0007669"/>
    <property type="project" value="InterPro"/>
</dbReference>
<evidence type="ECO:0000313" key="5">
    <source>
        <dbReference type="Proteomes" id="UP000191931"/>
    </source>
</evidence>
<dbReference type="NCBIfam" id="TIGR01316">
    <property type="entry name" value="gltA"/>
    <property type="match status" value="1"/>
</dbReference>
<dbReference type="STRING" id="1246637.MTBBW1_2030002"/>
<evidence type="ECO:0000256" key="1">
    <source>
        <dbReference type="SAM" id="MobiDB-lite"/>
    </source>
</evidence>
<dbReference type="Gene3D" id="3.50.50.60">
    <property type="entry name" value="FAD/NAD(P)-binding domain"/>
    <property type="match status" value="2"/>
</dbReference>
<dbReference type="InterPro" id="IPR009051">
    <property type="entry name" value="Helical_ferredxn"/>
</dbReference>
<organism evidence="4 5">
    <name type="scientific">Desulfamplus magnetovallimortis</name>
    <dbReference type="NCBI Taxonomy" id="1246637"/>
    <lineage>
        <taxon>Bacteria</taxon>
        <taxon>Pseudomonadati</taxon>
        <taxon>Thermodesulfobacteriota</taxon>
        <taxon>Desulfobacteria</taxon>
        <taxon>Desulfobacterales</taxon>
        <taxon>Desulfobacteraceae</taxon>
        <taxon>Desulfamplus</taxon>
    </lineage>
</organism>